<evidence type="ECO:0000313" key="1">
    <source>
        <dbReference type="EMBL" id="MBO0664602.1"/>
    </source>
</evidence>
<dbReference type="AlphaFoldDB" id="A0A939FZZ2"/>
<comment type="caution">
    <text evidence="1">The sequence shown here is derived from an EMBL/GenBank/DDBJ whole genome shotgun (WGS) entry which is preliminary data.</text>
</comment>
<protein>
    <submittedName>
        <fullName evidence="1">Type VI secretion system tip protein VgrG</fullName>
    </submittedName>
</protein>
<dbReference type="EMBL" id="JAFMPP010000041">
    <property type="protein sequence ID" value="MBO0664602.1"/>
    <property type="molecule type" value="Genomic_DNA"/>
</dbReference>
<reference evidence="1" key="1">
    <citation type="submission" date="2021-03" db="EMBL/GenBank/DDBJ databases">
        <title>Whole genome sequence of Jiella sp. CQZ9-1.</title>
        <authorList>
            <person name="Tuo L."/>
        </authorList>
    </citation>
    <scope>NUCLEOTIDE SEQUENCE</scope>
    <source>
        <strain evidence="1">CQZ9-1</strain>
    </source>
</reference>
<proteinExistence type="predicted"/>
<evidence type="ECO:0000313" key="2">
    <source>
        <dbReference type="Proteomes" id="UP000664122"/>
    </source>
</evidence>
<keyword evidence="2" id="KW-1185">Reference proteome</keyword>
<gene>
    <name evidence="1" type="ORF">J1C48_18730</name>
</gene>
<dbReference type="SUPFAM" id="SSF69349">
    <property type="entry name" value="Phage fibre proteins"/>
    <property type="match status" value="1"/>
</dbReference>
<sequence length="136" mass="14404">VLQKFVTSKFQALTDKISGLANKLGVPDALNMGEGNMIIGVGKNKAETVMVSSSEIVGGAKTVMVGGGYQLTVGGIENKSVLMGAYEEIGQNKTIVVGKQFEIVCGKTRITLKEEGVIEIEAEKGIVLKSNRIDMN</sequence>
<accession>A0A939FZZ2</accession>
<feature type="non-terminal residue" evidence="1">
    <location>
        <position position="1"/>
    </location>
</feature>
<name>A0A939FZZ2_9HYPH</name>
<dbReference type="Proteomes" id="UP000664122">
    <property type="component" value="Unassembled WGS sequence"/>
</dbReference>
<organism evidence="1 2">
    <name type="scientific">Jiella flava</name>
    <dbReference type="NCBI Taxonomy" id="2816857"/>
    <lineage>
        <taxon>Bacteria</taxon>
        <taxon>Pseudomonadati</taxon>
        <taxon>Pseudomonadota</taxon>
        <taxon>Alphaproteobacteria</taxon>
        <taxon>Hyphomicrobiales</taxon>
        <taxon>Aurantimonadaceae</taxon>
        <taxon>Jiella</taxon>
    </lineage>
</organism>